<dbReference type="EMBL" id="KZ613465">
    <property type="protein sequence ID" value="PMD27903.1"/>
    <property type="molecule type" value="Genomic_DNA"/>
</dbReference>
<sequence>MPSKSSKRSSERRKDSKEKSSPKKNSGHRKDQPAQGNSMKLSTISPQIDSSYQQVPRGYDQTAATHDSAGVQYQAGSVSGLPSARVWPDGNTIPSQTRLDYDLLGLSQRALTAHYVANTTTKYTSQSFECPYHQTVHEANFAEQRSEYGLGGLDRFLGEARSEQGAVYFGDDIWRGPGVCCCLGMGGHFLVD</sequence>
<proteinExistence type="predicted"/>
<dbReference type="AlphaFoldDB" id="A0A2J6QNR8"/>
<feature type="compositionally biased region" description="Polar residues" evidence="1">
    <location>
        <begin position="34"/>
        <end position="46"/>
    </location>
</feature>
<organism evidence="2 3">
    <name type="scientific">Hyaloscypha hepaticicola</name>
    <dbReference type="NCBI Taxonomy" id="2082293"/>
    <lineage>
        <taxon>Eukaryota</taxon>
        <taxon>Fungi</taxon>
        <taxon>Dikarya</taxon>
        <taxon>Ascomycota</taxon>
        <taxon>Pezizomycotina</taxon>
        <taxon>Leotiomycetes</taxon>
        <taxon>Helotiales</taxon>
        <taxon>Hyaloscyphaceae</taxon>
        <taxon>Hyaloscypha</taxon>
    </lineage>
</organism>
<evidence type="ECO:0000313" key="2">
    <source>
        <dbReference type="EMBL" id="PMD27903.1"/>
    </source>
</evidence>
<feature type="region of interest" description="Disordered" evidence="1">
    <location>
        <begin position="1"/>
        <end position="46"/>
    </location>
</feature>
<evidence type="ECO:0000256" key="1">
    <source>
        <dbReference type="SAM" id="MobiDB-lite"/>
    </source>
</evidence>
<evidence type="ECO:0000313" key="3">
    <source>
        <dbReference type="Proteomes" id="UP000235672"/>
    </source>
</evidence>
<dbReference type="Proteomes" id="UP000235672">
    <property type="component" value="Unassembled WGS sequence"/>
</dbReference>
<dbReference type="OrthoDB" id="10372026at2759"/>
<reference evidence="2 3" key="1">
    <citation type="submission" date="2016-05" db="EMBL/GenBank/DDBJ databases">
        <title>A degradative enzymes factory behind the ericoid mycorrhizal symbiosis.</title>
        <authorList>
            <consortium name="DOE Joint Genome Institute"/>
            <person name="Martino E."/>
            <person name="Morin E."/>
            <person name="Grelet G."/>
            <person name="Kuo A."/>
            <person name="Kohler A."/>
            <person name="Daghino S."/>
            <person name="Barry K."/>
            <person name="Choi C."/>
            <person name="Cichocki N."/>
            <person name="Clum A."/>
            <person name="Copeland A."/>
            <person name="Hainaut M."/>
            <person name="Haridas S."/>
            <person name="Labutti K."/>
            <person name="Lindquist E."/>
            <person name="Lipzen A."/>
            <person name="Khouja H.-R."/>
            <person name="Murat C."/>
            <person name="Ohm R."/>
            <person name="Olson A."/>
            <person name="Spatafora J."/>
            <person name="Veneault-Fourrey C."/>
            <person name="Henrissat B."/>
            <person name="Grigoriev I."/>
            <person name="Martin F."/>
            <person name="Perotto S."/>
        </authorList>
    </citation>
    <scope>NUCLEOTIDE SEQUENCE [LARGE SCALE GENOMIC DNA]</scope>
    <source>
        <strain evidence="2 3">UAMH 7357</strain>
    </source>
</reference>
<keyword evidence="3" id="KW-1185">Reference proteome</keyword>
<gene>
    <name evidence="2" type="ORF">NA56DRAFT_150531</name>
</gene>
<protein>
    <submittedName>
        <fullName evidence="2">Uncharacterized protein</fullName>
    </submittedName>
</protein>
<feature type="compositionally biased region" description="Basic and acidic residues" evidence="1">
    <location>
        <begin position="8"/>
        <end position="21"/>
    </location>
</feature>
<accession>A0A2J6QNR8</accession>
<name>A0A2J6QNR8_9HELO</name>